<dbReference type="Pfam" id="PF17682">
    <property type="entry name" value="Tau95_N"/>
    <property type="match status" value="1"/>
</dbReference>
<dbReference type="Pfam" id="PF09734">
    <property type="entry name" value="Tau95"/>
    <property type="match status" value="1"/>
</dbReference>
<sequence length="522" mass="60303">MSDDEYVPPSHQSGDEAPGPSMGAARIRPLPRTTFRSVEYPGPMQRPDQILRLINQEDIDDTFNAPMSDMRQLELRYRPENRAAVPVRGNRVASQKVLVKITKKRRKGKPDHGVFTADVLGNIPQTVRFRSMADYQYTPAADSSVQTLCQALVDLDYDSILDYKVPVLHEEYFSPNPSNPDGTPPAISYRSLMELQPTPLASSRQLPHNFSYRMSANTVEEEVWDDDAQETKKRYVNRSRTQGWSVPAVGHGHPVPTEPEQNVRERLDRLDKRILGRLRELFEARPIWLRYALLTHFDEKDRYEILTNKLYLPAVAFTYGAGPYWKTLVRYGYDATTRPEAHKYQRVYVYLDVKRGRNNVLNNAADPEDDDESKRPSFWWEHEQDARVAQGLRPPLDPTKIHKFDGQILHRNKPDYQLIDITDPFIVKYIYDPTSMMDVCDHHTGWYRPVSFELIKALLRSRFADLRDTHEPPTEDSCNFILESYDRAIEESSAAGNGDKDAADAFMRRVVAHRRLPRDERG</sequence>
<protein>
    <recommendedName>
        <fullName evidence="10">Transcription factor IIIC subunit 5 HTH domain-containing protein</fullName>
    </recommendedName>
</protein>
<dbReference type="GO" id="GO:0005634">
    <property type="term" value="C:nucleus"/>
    <property type="evidence" value="ECO:0007669"/>
    <property type="project" value="UniProtKB-SubCell"/>
</dbReference>
<keyword evidence="9" id="KW-1185">Reference proteome</keyword>
<dbReference type="InterPro" id="IPR041499">
    <property type="entry name" value="Tfc1/Sfc1_N"/>
</dbReference>
<evidence type="ECO:0000256" key="3">
    <source>
        <dbReference type="ARBA" id="ARBA00023163"/>
    </source>
</evidence>
<keyword evidence="3" id="KW-0804">Transcription</keyword>
<evidence type="ECO:0000259" key="7">
    <source>
        <dbReference type="Pfam" id="PF17682"/>
    </source>
</evidence>
<comment type="subcellular location">
    <subcellularLocation>
        <location evidence="1">Nucleus</location>
    </subcellularLocation>
</comment>
<reference evidence="8" key="1">
    <citation type="journal article" date="2023" name="BMC Genomics">
        <title>Chromosome-level genome assemblies of Cutaneotrichosporon spp. (Trichosporonales, Basidiomycota) reveal imbalanced evolution between nucleotide sequences and chromosome synteny.</title>
        <authorList>
            <person name="Kobayashi Y."/>
            <person name="Kayamori A."/>
            <person name="Aoki K."/>
            <person name="Shiwa Y."/>
            <person name="Matsutani M."/>
            <person name="Fujita N."/>
            <person name="Sugita T."/>
            <person name="Iwasaki W."/>
            <person name="Tanaka N."/>
            <person name="Takashima M."/>
        </authorList>
    </citation>
    <scope>NUCLEOTIDE SEQUENCE</scope>
    <source>
        <strain evidence="8">HIS019</strain>
    </source>
</reference>
<dbReference type="AlphaFoldDB" id="A0AA48QVJ7"/>
<dbReference type="GeneID" id="85495253"/>
<dbReference type="GO" id="GO:0006384">
    <property type="term" value="P:transcription initiation at RNA polymerase III promoter"/>
    <property type="evidence" value="ECO:0007669"/>
    <property type="project" value="InterPro"/>
</dbReference>
<evidence type="ECO:0000256" key="4">
    <source>
        <dbReference type="ARBA" id="ARBA00023242"/>
    </source>
</evidence>
<dbReference type="InterPro" id="IPR042536">
    <property type="entry name" value="TFIIIC_tauA_Sfc1"/>
</dbReference>
<accession>A0AA48QVJ7</accession>
<organism evidence="8 9">
    <name type="scientific">Cutaneotrichosporon cavernicola</name>
    <dbReference type="NCBI Taxonomy" id="279322"/>
    <lineage>
        <taxon>Eukaryota</taxon>
        <taxon>Fungi</taxon>
        <taxon>Dikarya</taxon>
        <taxon>Basidiomycota</taxon>
        <taxon>Agaricomycotina</taxon>
        <taxon>Tremellomycetes</taxon>
        <taxon>Trichosporonales</taxon>
        <taxon>Trichosporonaceae</taxon>
        <taxon>Cutaneotrichosporon</taxon>
    </lineage>
</organism>
<feature type="region of interest" description="Disordered" evidence="5">
    <location>
        <begin position="1"/>
        <end position="26"/>
    </location>
</feature>
<evidence type="ECO:0000259" key="6">
    <source>
        <dbReference type="Pfam" id="PF09734"/>
    </source>
</evidence>
<evidence type="ECO:0008006" key="10">
    <source>
        <dbReference type="Google" id="ProtNLM"/>
    </source>
</evidence>
<evidence type="ECO:0000256" key="2">
    <source>
        <dbReference type="ARBA" id="ARBA00023125"/>
    </source>
</evidence>
<keyword evidence="4" id="KW-0539">Nucleus</keyword>
<evidence type="ECO:0000313" key="9">
    <source>
        <dbReference type="Proteomes" id="UP001233271"/>
    </source>
</evidence>
<feature type="domain" description="Transcription factor IIIC subunit 5 HTH" evidence="6">
    <location>
        <begin position="197"/>
        <end position="349"/>
    </location>
</feature>
<feature type="domain" description="Transcription factor IIIC subunit Tfc1/Sfc1 triple barrel" evidence="7">
    <location>
        <begin position="37"/>
        <end position="137"/>
    </location>
</feature>
<proteinExistence type="predicted"/>
<dbReference type="Proteomes" id="UP001233271">
    <property type="component" value="Chromosome 4"/>
</dbReference>
<dbReference type="InterPro" id="IPR040454">
    <property type="entry name" value="TF_IIIC_Tfc1/Sfc1"/>
</dbReference>
<dbReference type="RefSeq" id="XP_060456648.1">
    <property type="nucleotide sequence ID" value="XM_060600013.1"/>
</dbReference>
<dbReference type="GO" id="GO:0000127">
    <property type="term" value="C:transcription factor TFIIIC complex"/>
    <property type="evidence" value="ECO:0007669"/>
    <property type="project" value="InterPro"/>
</dbReference>
<name>A0AA48QVJ7_9TREE</name>
<evidence type="ECO:0000313" key="8">
    <source>
        <dbReference type="EMBL" id="BEI91383.1"/>
    </source>
</evidence>
<evidence type="ECO:0000256" key="5">
    <source>
        <dbReference type="SAM" id="MobiDB-lite"/>
    </source>
</evidence>
<dbReference type="Gene3D" id="3.30.200.160">
    <property type="entry name" value="TFIIIC, subcomplex tauA, subunit Sfc1, barrel domain"/>
    <property type="match status" value="1"/>
</dbReference>
<dbReference type="EMBL" id="AP028215">
    <property type="protein sequence ID" value="BEI91383.1"/>
    <property type="molecule type" value="Genomic_DNA"/>
</dbReference>
<dbReference type="PANTHER" id="PTHR13230:SF5">
    <property type="entry name" value="GENERAL TRANSCRIPTION FACTOR 3C POLYPEPTIDE 5"/>
    <property type="match status" value="1"/>
</dbReference>
<dbReference type="InterPro" id="IPR019136">
    <property type="entry name" value="TF_IIIC_su-5_HTH"/>
</dbReference>
<keyword evidence="2" id="KW-0238">DNA-binding</keyword>
<evidence type="ECO:0000256" key="1">
    <source>
        <dbReference type="ARBA" id="ARBA00004123"/>
    </source>
</evidence>
<gene>
    <name evidence="8" type="primary">TFC1</name>
    <name evidence="8" type="ORF">CcaverHIS019_0402030</name>
</gene>
<dbReference type="PANTHER" id="PTHR13230">
    <property type="entry name" value="GENERAL TRANSCRIPTION FACTOR IIIC, POLYPEPTIDE 5"/>
    <property type="match status" value="1"/>
</dbReference>
<dbReference type="KEGG" id="ccac:CcaHIS019_0402030"/>
<dbReference type="GO" id="GO:0001003">
    <property type="term" value="F:RNA polymerase III type 2 promoter sequence-specific DNA binding"/>
    <property type="evidence" value="ECO:0007669"/>
    <property type="project" value="TreeGrafter"/>
</dbReference>
<dbReference type="GO" id="GO:0001002">
    <property type="term" value="F:RNA polymerase III type 1 promoter sequence-specific DNA binding"/>
    <property type="evidence" value="ECO:0007669"/>
    <property type="project" value="TreeGrafter"/>
</dbReference>